<dbReference type="PANTHER" id="PTHR30606">
    <property type="entry name" value="LIPID A BIOSYNTHESIS LAUROYL ACYLTRANSFERASE"/>
    <property type="match status" value="1"/>
</dbReference>
<evidence type="ECO:0000256" key="2">
    <source>
        <dbReference type="ARBA" id="ARBA00022475"/>
    </source>
</evidence>
<dbReference type="GO" id="GO:0016746">
    <property type="term" value="F:acyltransferase activity"/>
    <property type="evidence" value="ECO:0007669"/>
    <property type="project" value="UniProtKB-KW"/>
</dbReference>
<keyword evidence="3" id="KW-0997">Cell inner membrane</keyword>
<feature type="transmembrane region" description="Helical" evidence="7">
    <location>
        <begin position="29"/>
        <end position="47"/>
    </location>
</feature>
<keyword evidence="4" id="KW-0808">Transferase</keyword>
<evidence type="ECO:0000313" key="9">
    <source>
        <dbReference type="Proteomes" id="UP000823604"/>
    </source>
</evidence>
<accession>A0A9D9IGW4</accession>
<dbReference type="Pfam" id="PF03279">
    <property type="entry name" value="Lip_A_acyltrans"/>
    <property type="match status" value="1"/>
</dbReference>
<dbReference type="Proteomes" id="UP000823604">
    <property type="component" value="Unassembled WGS sequence"/>
</dbReference>
<evidence type="ECO:0000256" key="6">
    <source>
        <dbReference type="ARBA" id="ARBA00023315"/>
    </source>
</evidence>
<keyword evidence="6 8" id="KW-0012">Acyltransferase</keyword>
<evidence type="ECO:0000256" key="1">
    <source>
        <dbReference type="ARBA" id="ARBA00004533"/>
    </source>
</evidence>
<evidence type="ECO:0000313" key="8">
    <source>
        <dbReference type="EMBL" id="MBO8472227.1"/>
    </source>
</evidence>
<organism evidence="8 9">
    <name type="scientific">Candidatus Merdivivens pullicola</name>
    <dbReference type="NCBI Taxonomy" id="2840872"/>
    <lineage>
        <taxon>Bacteria</taxon>
        <taxon>Pseudomonadati</taxon>
        <taxon>Bacteroidota</taxon>
        <taxon>Bacteroidia</taxon>
        <taxon>Bacteroidales</taxon>
        <taxon>Muribaculaceae</taxon>
        <taxon>Muribaculaceae incertae sedis</taxon>
        <taxon>Candidatus Merdivivens</taxon>
    </lineage>
</organism>
<name>A0A9D9IGW4_9BACT</name>
<evidence type="ECO:0000256" key="7">
    <source>
        <dbReference type="SAM" id="Phobius"/>
    </source>
</evidence>
<comment type="subcellular location">
    <subcellularLocation>
        <location evidence="1">Cell inner membrane</location>
    </subcellularLocation>
</comment>
<protein>
    <submittedName>
        <fullName evidence="8">Lysophospholipid acyltransferase family protein</fullName>
    </submittedName>
</protein>
<reference evidence="8" key="2">
    <citation type="journal article" date="2021" name="PeerJ">
        <title>Extensive microbial diversity within the chicken gut microbiome revealed by metagenomics and culture.</title>
        <authorList>
            <person name="Gilroy R."/>
            <person name="Ravi A."/>
            <person name="Getino M."/>
            <person name="Pursley I."/>
            <person name="Horton D.L."/>
            <person name="Alikhan N.F."/>
            <person name="Baker D."/>
            <person name="Gharbi K."/>
            <person name="Hall N."/>
            <person name="Watson M."/>
            <person name="Adriaenssens E.M."/>
            <person name="Foster-Nyarko E."/>
            <person name="Jarju S."/>
            <person name="Secka A."/>
            <person name="Antonio M."/>
            <person name="Oren A."/>
            <person name="Chaudhuri R.R."/>
            <person name="La Ragione R."/>
            <person name="Hildebrand F."/>
            <person name="Pallen M.J."/>
        </authorList>
    </citation>
    <scope>NUCLEOTIDE SEQUENCE</scope>
    <source>
        <strain evidence="8">B1-8020</strain>
    </source>
</reference>
<evidence type="ECO:0000256" key="5">
    <source>
        <dbReference type="ARBA" id="ARBA00023136"/>
    </source>
</evidence>
<dbReference type="InterPro" id="IPR004960">
    <property type="entry name" value="LipA_acyltrans"/>
</dbReference>
<evidence type="ECO:0000256" key="3">
    <source>
        <dbReference type="ARBA" id="ARBA00022519"/>
    </source>
</evidence>
<dbReference type="CDD" id="cd07984">
    <property type="entry name" value="LPLAT_LABLAT-like"/>
    <property type="match status" value="1"/>
</dbReference>
<dbReference type="GO" id="GO:0005886">
    <property type="term" value="C:plasma membrane"/>
    <property type="evidence" value="ECO:0007669"/>
    <property type="project" value="UniProtKB-SubCell"/>
</dbReference>
<sequence length="306" mass="34581">MNASGAGWQGQTGGGSFGIRAVTFMVKNFGASFVYFFMAFAIPFYVLSKNGGRRDIWGFYRRRMGFGRWKSFRSLWGCYYCFGKVVIDKFASYGGATEGYSVDIDAHASAVQGEIHASEDGAIITSAHVGNLEALGTLFSQHDKECYCTVYSGEREDILEKRAEALGTNHIHLVPVPLGGGAEYIFEINNALDEGGVVLMMSDRMTEGARGIWCSLFGKEVEMPAAAFAMSVKMDVPLYTAFVMRTGYCRYKVIWEKIDFPDRDSADKDRIVARAEEFCRRLEDIVRKYPLQWFNFYDFWRENSHE</sequence>
<comment type="caution">
    <text evidence="8">The sequence shown here is derived from an EMBL/GenBank/DDBJ whole genome shotgun (WGS) entry which is preliminary data.</text>
</comment>
<keyword evidence="7" id="KW-0812">Transmembrane</keyword>
<dbReference type="PANTHER" id="PTHR30606:SF10">
    <property type="entry name" value="PHOSPHATIDYLINOSITOL MANNOSIDE ACYLTRANSFERASE"/>
    <property type="match status" value="1"/>
</dbReference>
<keyword evidence="5 7" id="KW-0472">Membrane</keyword>
<keyword evidence="2" id="KW-1003">Cell membrane</keyword>
<dbReference type="AlphaFoldDB" id="A0A9D9IGW4"/>
<proteinExistence type="predicted"/>
<reference evidence="8" key="1">
    <citation type="submission" date="2020-10" db="EMBL/GenBank/DDBJ databases">
        <authorList>
            <person name="Gilroy R."/>
        </authorList>
    </citation>
    <scope>NUCLEOTIDE SEQUENCE</scope>
    <source>
        <strain evidence="8">B1-8020</strain>
    </source>
</reference>
<evidence type="ECO:0000256" key="4">
    <source>
        <dbReference type="ARBA" id="ARBA00022679"/>
    </source>
</evidence>
<dbReference type="EMBL" id="JADIMA010000011">
    <property type="protein sequence ID" value="MBO8472227.1"/>
    <property type="molecule type" value="Genomic_DNA"/>
</dbReference>
<gene>
    <name evidence="8" type="ORF">IAB81_01165</name>
</gene>
<dbReference type="GO" id="GO:0009247">
    <property type="term" value="P:glycolipid biosynthetic process"/>
    <property type="evidence" value="ECO:0007669"/>
    <property type="project" value="UniProtKB-ARBA"/>
</dbReference>
<keyword evidence="7" id="KW-1133">Transmembrane helix</keyword>